<dbReference type="InterPro" id="IPR050695">
    <property type="entry name" value="N-acetylmuramoyl_amidase_3"/>
</dbReference>
<evidence type="ECO:0000259" key="2">
    <source>
        <dbReference type="SMART" id="SM00646"/>
    </source>
</evidence>
<feature type="domain" description="MurNAc-LAA" evidence="2">
    <location>
        <begin position="116"/>
        <end position="228"/>
    </location>
</feature>
<dbReference type="AlphaFoldDB" id="A0A2T0BS75"/>
<dbReference type="Gene3D" id="3.40.630.40">
    <property type="entry name" value="Zn-dependent exopeptidases"/>
    <property type="match status" value="1"/>
</dbReference>
<dbReference type="PANTHER" id="PTHR30404">
    <property type="entry name" value="N-ACETYLMURAMOYL-L-ALANINE AMIDASE"/>
    <property type="match status" value="1"/>
</dbReference>
<organism evidence="3 4">
    <name type="scientific">Clostridium luticellarii</name>
    <dbReference type="NCBI Taxonomy" id="1691940"/>
    <lineage>
        <taxon>Bacteria</taxon>
        <taxon>Bacillati</taxon>
        <taxon>Bacillota</taxon>
        <taxon>Clostridia</taxon>
        <taxon>Eubacteriales</taxon>
        <taxon>Clostridiaceae</taxon>
        <taxon>Clostridium</taxon>
    </lineage>
</organism>
<name>A0A2T0BS75_9CLOT</name>
<keyword evidence="4" id="KW-1185">Reference proteome</keyword>
<sequence>MKSRRGKITILLILLLAFSINIFYSDRVSGSEGTSKTENGKIILIDPGHGGIDSGAVSKDGVMEKEINLKIGKKLKDKLLKKGYKVFMTREEDKGLYTPGGRIRKKKVEDLGNRCKLKESTKCDMFISIHLNMFPQSKYHGAQVWYSKNENSKKLAGILQNNLISDLDKDNNRKEKAALNSYKVLRGNNSIPSVLVECGFLSNTEEKNKLLKDEYQDKIAESIAKSVDNYYLSN</sequence>
<dbReference type="OrthoDB" id="9806267at2"/>
<comment type="caution">
    <text evidence="3">The sequence shown here is derived from an EMBL/GenBank/DDBJ whole genome shotgun (WGS) entry which is preliminary data.</text>
</comment>
<dbReference type="InterPro" id="IPR002508">
    <property type="entry name" value="MurNAc-LAA_cat"/>
</dbReference>
<gene>
    <name evidence="3" type="primary">cwlD</name>
    <name evidence="3" type="ORF">CLLU_02320</name>
</gene>
<dbReference type="GO" id="GO:0008745">
    <property type="term" value="F:N-acetylmuramoyl-L-alanine amidase activity"/>
    <property type="evidence" value="ECO:0007669"/>
    <property type="project" value="UniProtKB-EC"/>
</dbReference>
<dbReference type="SMART" id="SM00646">
    <property type="entry name" value="Ami_3"/>
    <property type="match status" value="1"/>
</dbReference>
<dbReference type="NCBIfam" id="TIGR02883">
    <property type="entry name" value="spore_cwlD"/>
    <property type="match status" value="1"/>
</dbReference>
<dbReference type="CDD" id="cd02696">
    <property type="entry name" value="MurNAc-LAA"/>
    <property type="match status" value="1"/>
</dbReference>
<dbReference type="Pfam" id="PF01520">
    <property type="entry name" value="Amidase_3"/>
    <property type="match status" value="1"/>
</dbReference>
<reference evidence="3 4" key="1">
    <citation type="submission" date="2018-03" db="EMBL/GenBank/DDBJ databases">
        <title>Genome sequence of Clostridium luticellarii DSM 29923.</title>
        <authorList>
            <person name="Poehlein A."/>
            <person name="Daniel R."/>
        </authorList>
    </citation>
    <scope>NUCLEOTIDE SEQUENCE [LARGE SCALE GENOMIC DNA]</scope>
    <source>
        <strain evidence="3 4">DSM 29923</strain>
    </source>
</reference>
<proteinExistence type="predicted"/>
<dbReference type="EC" id="3.5.1.28" evidence="3"/>
<dbReference type="Proteomes" id="UP000237798">
    <property type="component" value="Unassembled WGS sequence"/>
</dbReference>
<keyword evidence="1 3" id="KW-0378">Hydrolase</keyword>
<dbReference type="GO" id="GO:0009253">
    <property type="term" value="P:peptidoglycan catabolic process"/>
    <property type="evidence" value="ECO:0007669"/>
    <property type="project" value="InterPro"/>
</dbReference>
<dbReference type="EMBL" id="PVXP01000002">
    <property type="protein sequence ID" value="PRR86748.1"/>
    <property type="molecule type" value="Genomic_DNA"/>
</dbReference>
<dbReference type="SUPFAM" id="SSF53187">
    <property type="entry name" value="Zn-dependent exopeptidases"/>
    <property type="match status" value="1"/>
</dbReference>
<dbReference type="InterPro" id="IPR014234">
    <property type="entry name" value="Spore_CwlD"/>
</dbReference>
<protein>
    <submittedName>
        <fullName evidence="3">Germination-specific N-acetylmuramoyl-L-alanine amidase</fullName>
        <ecNumber evidence="3">3.5.1.28</ecNumber>
    </submittedName>
</protein>
<evidence type="ECO:0000256" key="1">
    <source>
        <dbReference type="ARBA" id="ARBA00022801"/>
    </source>
</evidence>
<dbReference type="GO" id="GO:0030288">
    <property type="term" value="C:outer membrane-bounded periplasmic space"/>
    <property type="evidence" value="ECO:0007669"/>
    <property type="project" value="TreeGrafter"/>
</dbReference>
<accession>A0A2T0BS75</accession>
<evidence type="ECO:0000313" key="3">
    <source>
        <dbReference type="EMBL" id="PRR86748.1"/>
    </source>
</evidence>
<dbReference type="RefSeq" id="WP_106007741.1">
    <property type="nucleotide sequence ID" value="NZ_JALCPJ010000009.1"/>
</dbReference>
<dbReference type="PANTHER" id="PTHR30404:SF0">
    <property type="entry name" value="N-ACETYLMURAMOYL-L-ALANINE AMIDASE AMIC"/>
    <property type="match status" value="1"/>
</dbReference>
<evidence type="ECO:0000313" key="4">
    <source>
        <dbReference type="Proteomes" id="UP000237798"/>
    </source>
</evidence>